<reference evidence="1 2" key="1">
    <citation type="journal article" date="2018" name="Front. Plant Sci.">
        <title>Red Clover (Trifolium pratense) and Zigzag Clover (T. medium) - A Picture of Genomic Similarities and Differences.</title>
        <authorList>
            <person name="Dluhosova J."/>
            <person name="Istvanek J."/>
            <person name="Nedelnik J."/>
            <person name="Repkova J."/>
        </authorList>
    </citation>
    <scope>NUCLEOTIDE SEQUENCE [LARGE SCALE GENOMIC DNA]</scope>
    <source>
        <strain evidence="2">cv. 10/8</strain>
        <tissue evidence="1">Leaf</tissue>
    </source>
</reference>
<sequence>MSRCDVARVKILTGVSKFVDSSMAVTVRGVCFDIRVVEDLAGWNEGECCCGRRRGGDDDNSSRASFDDGGGSVVAAVEGISKTGSDADVSETCQVLLEVEKRGVGRNEAEGDLCVSKYNVESVSEYTPNILGNPGKVVGELVNFDVDLKEGTSLVESARAEKVLGIEMVGSLSNTSKGTTCEEGFTEGRADVENQRAVEEESLRNMGLRVEDVGGPAHDVVGERACYSDEGGCEIERRVTPQILRTRNGDLSLCGPNNSGPPILLP</sequence>
<name>A0A392NEH7_9FABA</name>
<accession>A0A392NEH7</accession>
<gene>
    <name evidence="1" type="ORF">A2U01_0018540</name>
</gene>
<keyword evidence="2" id="KW-1185">Reference proteome</keyword>
<proteinExistence type="predicted"/>
<dbReference type="EMBL" id="LXQA010035225">
    <property type="protein sequence ID" value="MCH97545.1"/>
    <property type="molecule type" value="Genomic_DNA"/>
</dbReference>
<dbReference type="Proteomes" id="UP000265520">
    <property type="component" value="Unassembled WGS sequence"/>
</dbReference>
<organism evidence="1 2">
    <name type="scientific">Trifolium medium</name>
    <dbReference type="NCBI Taxonomy" id="97028"/>
    <lineage>
        <taxon>Eukaryota</taxon>
        <taxon>Viridiplantae</taxon>
        <taxon>Streptophyta</taxon>
        <taxon>Embryophyta</taxon>
        <taxon>Tracheophyta</taxon>
        <taxon>Spermatophyta</taxon>
        <taxon>Magnoliopsida</taxon>
        <taxon>eudicotyledons</taxon>
        <taxon>Gunneridae</taxon>
        <taxon>Pentapetalae</taxon>
        <taxon>rosids</taxon>
        <taxon>fabids</taxon>
        <taxon>Fabales</taxon>
        <taxon>Fabaceae</taxon>
        <taxon>Papilionoideae</taxon>
        <taxon>50 kb inversion clade</taxon>
        <taxon>NPAAA clade</taxon>
        <taxon>Hologalegina</taxon>
        <taxon>IRL clade</taxon>
        <taxon>Trifolieae</taxon>
        <taxon>Trifolium</taxon>
    </lineage>
</organism>
<dbReference type="AlphaFoldDB" id="A0A392NEH7"/>
<comment type="caution">
    <text evidence="1">The sequence shown here is derived from an EMBL/GenBank/DDBJ whole genome shotgun (WGS) entry which is preliminary data.</text>
</comment>
<evidence type="ECO:0000313" key="2">
    <source>
        <dbReference type="Proteomes" id="UP000265520"/>
    </source>
</evidence>
<evidence type="ECO:0000313" key="1">
    <source>
        <dbReference type="EMBL" id="MCH97545.1"/>
    </source>
</evidence>
<protein>
    <submittedName>
        <fullName evidence="1">Uncharacterized protein</fullName>
    </submittedName>
</protein>